<proteinExistence type="predicted"/>
<reference evidence="1" key="2">
    <citation type="submission" date="2015-03" db="UniProtKB">
        <authorList>
            <consortium name="EnsemblPlants"/>
        </authorList>
    </citation>
    <scope>IDENTIFICATION</scope>
</reference>
<organism evidence="1">
    <name type="scientific">Oryza barthii</name>
    <dbReference type="NCBI Taxonomy" id="65489"/>
    <lineage>
        <taxon>Eukaryota</taxon>
        <taxon>Viridiplantae</taxon>
        <taxon>Streptophyta</taxon>
        <taxon>Embryophyta</taxon>
        <taxon>Tracheophyta</taxon>
        <taxon>Spermatophyta</taxon>
        <taxon>Magnoliopsida</taxon>
        <taxon>Liliopsida</taxon>
        <taxon>Poales</taxon>
        <taxon>Poaceae</taxon>
        <taxon>BOP clade</taxon>
        <taxon>Oryzoideae</taxon>
        <taxon>Oryzeae</taxon>
        <taxon>Oryzinae</taxon>
        <taxon>Oryza</taxon>
    </lineage>
</organism>
<accession>A0A0D3G1M6</accession>
<dbReference type="AlphaFoldDB" id="A0A0D3G1M6"/>
<dbReference type="PaxDb" id="65489-OBART04G29390.1"/>
<sequence length="89" mass="10498">MSGRWEERQCSARLRPKPRQGWLAGRRINRSIAMLPWELQRRRRPACLYSAKIHSPIATCSSCLSASPHAYPIFLHDPSIYPVRWRKFH</sequence>
<dbReference type="Gramene" id="OBART04G29390.1">
    <property type="protein sequence ID" value="OBART04G29390.1"/>
    <property type="gene ID" value="OBART04G29390"/>
</dbReference>
<reference evidence="1" key="1">
    <citation type="journal article" date="2009" name="Rice">
        <title>De Novo Next Generation Sequencing of Plant Genomes.</title>
        <authorList>
            <person name="Rounsley S."/>
            <person name="Marri P.R."/>
            <person name="Yu Y."/>
            <person name="He R."/>
            <person name="Sisneros N."/>
            <person name="Goicoechea J.L."/>
            <person name="Lee S.J."/>
            <person name="Angelova A."/>
            <person name="Kudrna D."/>
            <person name="Luo M."/>
            <person name="Affourtit J."/>
            <person name="Desany B."/>
            <person name="Knight J."/>
            <person name="Niazi F."/>
            <person name="Egholm M."/>
            <person name="Wing R.A."/>
        </authorList>
    </citation>
    <scope>NUCLEOTIDE SEQUENCE [LARGE SCALE GENOMIC DNA]</scope>
    <source>
        <strain evidence="1">cv. IRGC 105608</strain>
    </source>
</reference>
<evidence type="ECO:0000313" key="1">
    <source>
        <dbReference type="EnsemblPlants" id="OBART04G29390.1"/>
    </source>
</evidence>
<evidence type="ECO:0000313" key="2">
    <source>
        <dbReference type="Proteomes" id="UP000026960"/>
    </source>
</evidence>
<dbReference type="EnsemblPlants" id="OBART04G29390.1">
    <property type="protein sequence ID" value="OBART04G29390.1"/>
    <property type="gene ID" value="OBART04G29390"/>
</dbReference>
<keyword evidence="2" id="KW-1185">Reference proteome</keyword>
<dbReference type="Proteomes" id="UP000026960">
    <property type="component" value="Chromosome 4"/>
</dbReference>
<protein>
    <submittedName>
        <fullName evidence="1">Uncharacterized protein</fullName>
    </submittedName>
</protein>
<dbReference type="HOGENOM" id="CLU_2458335_0_0_1"/>
<name>A0A0D3G1M6_9ORYZ</name>